<dbReference type="OrthoDB" id="3532550at2"/>
<evidence type="ECO:0000313" key="1">
    <source>
        <dbReference type="EMBL" id="SEK21797.1"/>
    </source>
</evidence>
<name>A0A1H7F8Y0_RUMAL</name>
<accession>A0A1H7F8Y0</accession>
<sequence length="116" mass="13881">MKEFRLQPLRLCAGWKVAYNNFSEYDPACDGEEYSYELCEDLLQLENDNLLIDLGWYRYGDINGSYKIYLVDTKREAPYERPLEVFSSRSKAEILDKLEYWTQPGFYAKYKVKYPK</sequence>
<gene>
    <name evidence="1" type="ORF">SAMN05216469_101137</name>
</gene>
<organism evidence="1 2">
    <name type="scientific">Ruminococcus albus</name>
    <dbReference type="NCBI Taxonomy" id="1264"/>
    <lineage>
        <taxon>Bacteria</taxon>
        <taxon>Bacillati</taxon>
        <taxon>Bacillota</taxon>
        <taxon>Clostridia</taxon>
        <taxon>Eubacteriales</taxon>
        <taxon>Oscillospiraceae</taxon>
        <taxon>Ruminococcus</taxon>
    </lineage>
</organism>
<dbReference type="EMBL" id="FOAT01000001">
    <property type="protein sequence ID" value="SEK21797.1"/>
    <property type="molecule type" value="Genomic_DNA"/>
</dbReference>
<evidence type="ECO:0000313" key="2">
    <source>
        <dbReference type="Proteomes" id="UP000186015"/>
    </source>
</evidence>
<reference evidence="1 2" key="1">
    <citation type="submission" date="2016-10" db="EMBL/GenBank/DDBJ databases">
        <authorList>
            <person name="de Groot N.N."/>
        </authorList>
    </citation>
    <scope>NUCLEOTIDE SEQUENCE [LARGE SCALE GENOMIC DNA]</scope>
    <source>
        <strain evidence="1 2">KH2T6</strain>
    </source>
</reference>
<proteinExistence type="predicted"/>
<dbReference type="Proteomes" id="UP000186015">
    <property type="component" value="Unassembled WGS sequence"/>
</dbReference>
<dbReference type="AlphaFoldDB" id="A0A1H7F8Y0"/>
<protein>
    <submittedName>
        <fullName evidence="1">Uncharacterized protein</fullName>
    </submittedName>
</protein>
<dbReference type="RefSeq" id="WP_074828146.1">
    <property type="nucleotide sequence ID" value="NZ_FOAT01000001.1"/>
</dbReference>